<evidence type="ECO:0000313" key="3">
    <source>
        <dbReference type="Proteomes" id="UP001241758"/>
    </source>
</evidence>
<feature type="domain" description="Schlafen AlbA-2" evidence="1">
    <location>
        <begin position="31"/>
        <end position="137"/>
    </location>
</feature>
<dbReference type="Pfam" id="PF04326">
    <property type="entry name" value="SLFN_AlbA_2"/>
    <property type="match status" value="1"/>
</dbReference>
<evidence type="ECO:0000313" key="2">
    <source>
        <dbReference type="EMBL" id="MDI6105035.1"/>
    </source>
</evidence>
<dbReference type="InterPro" id="IPR038461">
    <property type="entry name" value="Schlafen_AlbA_2_dom_sf"/>
</dbReference>
<gene>
    <name evidence="2" type="ORF">QLQ12_41265</name>
</gene>
<name>A0ABT6WZL9_9ACTN</name>
<accession>A0ABT6WZL9</accession>
<organism evidence="2 3">
    <name type="scientific">Actinoplanes sandaracinus</name>
    <dbReference type="NCBI Taxonomy" id="3045177"/>
    <lineage>
        <taxon>Bacteria</taxon>
        <taxon>Bacillati</taxon>
        <taxon>Actinomycetota</taxon>
        <taxon>Actinomycetes</taxon>
        <taxon>Micromonosporales</taxon>
        <taxon>Micromonosporaceae</taxon>
        <taxon>Actinoplanes</taxon>
    </lineage>
</organism>
<reference evidence="2 3" key="1">
    <citation type="submission" date="2023-05" db="EMBL/GenBank/DDBJ databases">
        <title>Actinoplanes sp. NEAU-A12 genome sequencing.</title>
        <authorList>
            <person name="Wang Z.-S."/>
        </authorList>
    </citation>
    <scope>NUCLEOTIDE SEQUENCE [LARGE SCALE GENOMIC DNA]</scope>
    <source>
        <strain evidence="2 3">NEAU-A12</strain>
    </source>
</reference>
<dbReference type="RefSeq" id="WP_282766500.1">
    <property type="nucleotide sequence ID" value="NZ_JASCTH010000040.1"/>
</dbReference>
<proteinExistence type="predicted"/>
<comment type="caution">
    <text evidence="2">The sequence shown here is derived from an EMBL/GenBank/DDBJ whole genome shotgun (WGS) entry which is preliminary data.</text>
</comment>
<dbReference type="InterPro" id="IPR007421">
    <property type="entry name" value="Schlafen_AlbA_2_dom"/>
</dbReference>
<dbReference type="Gene3D" id="3.30.950.30">
    <property type="entry name" value="Schlafen, AAA domain"/>
    <property type="match status" value="1"/>
</dbReference>
<evidence type="ECO:0000259" key="1">
    <source>
        <dbReference type="Pfam" id="PF04326"/>
    </source>
</evidence>
<keyword evidence="3" id="KW-1185">Reference proteome</keyword>
<protein>
    <submittedName>
        <fullName evidence="2">DNA binding domain-containing protein</fullName>
    </submittedName>
</protein>
<dbReference type="EMBL" id="JASCTH010000040">
    <property type="protein sequence ID" value="MDI6105035.1"/>
    <property type="molecule type" value="Genomic_DNA"/>
</dbReference>
<sequence length="473" mass="51795">MLNMDTSHRPVRISDWSAVLEAVFAADPSDEQDWLEWKSTLDLRSKEQMATVVAKAIIAMANRDPDRAARAVGGIGILLIGIEPGNVTGVEAVDNADLDNLISPYVGADGPVWLPHWTQYRGKKILIIEIGPPQWGDPIHTFRKEIQVQSSVQGKEPRTISNGAIFVRKLAKSAPAGHVEVTRLGDRRATRAPEGLDLAVDIETTSPLSRYGWDSSQLDQFLGFKRDELMAPIIEEQQQSSRARPSTGLFATFADESSSYGLGPTRMREKRSPAEYQSAVNAYLEDVRAAWPDIMRTAAANFVLPPRFVLANRSTRNYEKVLVELYVAGEADAAEFEPATEGLNLDELLPHPPRRWGPWNLPMSSMLDSIHSYGTLSNVRSATAHPPSVTIERGGGFRLRFAPVDLRPEQIHVLTKHVSVLIPATRTAPVTATWKATATNTDGPPATGSFTIAFGGPDLNVLAEVLRAGRKGT</sequence>
<dbReference type="Proteomes" id="UP001241758">
    <property type="component" value="Unassembled WGS sequence"/>
</dbReference>